<dbReference type="Gene3D" id="1.10.760.10">
    <property type="entry name" value="Cytochrome c-like domain"/>
    <property type="match status" value="2"/>
</dbReference>
<dbReference type="PANTHER" id="PTHR35008">
    <property type="entry name" value="BLL4482 PROTEIN-RELATED"/>
    <property type="match status" value="1"/>
</dbReference>
<organism evidence="6 7">
    <name type="scientific">Inhella crocodyli</name>
    <dbReference type="NCBI Taxonomy" id="2499851"/>
    <lineage>
        <taxon>Bacteria</taxon>
        <taxon>Pseudomonadati</taxon>
        <taxon>Pseudomonadota</taxon>
        <taxon>Betaproteobacteria</taxon>
        <taxon>Burkholderiales</taxon>
        <taxon>Sphaerotilaceae</taxon>
        <taxon>Inhella</taxon>
    </lineage>
</organism>
<sequence>MKLGWKWGGTAVVLLALTVGGVVATGLVLGEQRAARRVTLDVPAVALRTDAAAIERGAYLYGSRGCADCHGASGAGATLADDGKGLLLAGPNLTAGNPRMAGYRPEDWVRSIRHGVGADGRVLRLMPSEDYNRLTDDDLAGLVAYVRQLPAQPGREAGVVQLPLPGRVMYGLGAIPEAYTKIDHRLPAAMPVPEGVTVEHGRYVAQMCQGCHGAAWAGGKIVGAPPDWPAAPRLAPGEGSAMPRYASADAFVAMMRSGRRADGTAIAVMPFSSLKTMNDTDLRALHLYLSRLGAT</sequence>
<feature type="domain" description="Cytochrome c" evidence="5">
    <location>
        <begin position="52"/>
        <end position="150"/>
    </location>
</feature>
<evidence type="ECO:0000259" key="5">
    <source>
        <dbReference type="PROSITE" id="PS51007"/>
    </source>
</evidence>
<evidence type="ECO:0000256" key="1">
    <source>
        <dbReference type="ARBA" id="ARBA00022617"/>
    </source>
</evidence>
<evidence type="ECO:0000313" key="6">
    <source>
        <dbReference type="EMBL" id="RVT84679.1"/>
    </source>
</evidence>
<gene>
    <name evidence="6" type="ORF">EOD73_11105</name>
</gene>
<dbReference type="GO" id="GO:0046872">
    <property type="term" value="F:metal ion binding"/>
    <property type="evidence" value="ECO:0007669"/>
    <property type="project" value="UniProtKB-KW"/>
</dbReference>
<evidence type="ECO:0000313" key="7">
    <source>
        <dbReference type="Proteomes" id="UP000288587"/>
    </source>
</evidence>
<proteinExistence type="predicted"/>
<dbReference type="InterPro" id="IPR051459">
    <property type="entry name" value="Cytochrome_c-type_DH"/>
</dbReference>
<dbReference type="SUPFAM" id="SSF46626">
    <property type="entry name" value="Cytochrome c"/>
    <property type="match status" value="2"/>
</dbReference>
<evidence type="ECO:0000256" key="4">
    <source>
        <dbReference type="PROSITE-ProRule" id="PRU00433"/>
    </source>
</evidence>
<dbReference type="OrthoDB" id="9809720at2"/>
<dbReference type="EMBL" id="SACM01000003">
    <property type="protein sequence ID" value="RVT84679.1"/>
    <property type="molecule type" value="Genomic_DNA"/>
</dbReference>
<dbReference type="InterPro" id="IPR009056">
    <property type="entry name" value="Cyt_c-like_dom"/>
</dbReference>
<feature type="domain" description="Cytochrome c" evidence="5">
    <location>
        <begin position="196"/>
        <end position="293"/>
    </location>
</feature>
<accession>A0A437LH11</accession>
<keyword evidence="1 4" id="KW-0349">Heme</keyword>
<dbReference type="GO" id="GO:0009055">
    <property type="term" value="F:electron transfer activity"/>
    <property type="evidence" value="ECO:0007669"/>
    <property type="project" value="InterPro"/>
</dbReference>
<dbReference type="AlphaFoldDB" id="A0A437LH11"/>
<dbReference type="GO" id="GO:0020037">
    <property type="term" value="F:heme binding"/>
    <property type="evidence" value="ECO:0007669"/>
    <property type="project" value="InterPro"/>
</dbReference>
<dbReference type="InterPro" id="IPR036909">
    <property type="entry name" value="Cyt_c-like_dom_sf"/>
</dbReference>
<protein>
    <submittedName>
        <fullName evidence="6">Cytochrome c</fullName>
    </submittedName>
</protein>
<dbReference type="Proteomes" id="UP000288587">
    <property type="component" value="Unassembled WGS sequence"/>
</dbReference>
<evidence type="ECO:0000256" key="3">
    <source>
        <dbReference type="ARBA" id="ARBA00023004"/>
    </source>
</evidence>
<dbReference type="Pfam" id="PF13442">
    <property type="entry name" value="Cytochrome_CBB3"/>
    <property type="match status" value="2"/>
</dbReference>
<keyword evidence="2 4" id="KW-0479">Metal-binding</keyword>
<evidence type="ECO:0000256" key="2">
    <source>
        <dbReference type="ARBA" id="ARBA00022723"/>
    </source>
</evidence>
<dbReference type="RefSeq" id="WP_127683079.1">
    <property type="nucleotide sequence ID" value="NZ_SACM01000003.1"/>
</dbReference>
<dbReference type="PROSITE" id="PS51007">
    <property type="entry name" value="CYTC"/>
    <property type="match status" value="2"/>
</dbReference>
<keyword evidence="3 4" id="KW-0408">Iron</keyword>
<keyword evidence="7" id="KW-1185">Reference proteome</keyword>
<dbReference type="PANTHER" id="PTHR35008:SF4">
    <property type="entry name" value="BLL4482 PROTEIN"/>
    <property type="match status" value="1"/>
</dbReference>
<comment type="caution">
    <text evidence="6">The sequence shown here is derived from an EMBL/GenBank/DDBJ whole genome shotgun (WGS) entry which is preliminary data.</text>
</comment>
<reference evidence="6 7" key="1">
    <citation type="submission" date="2019-01" db="EMBL/GenBank/DDBJ databases">
        <authorList>
            <person name="Chen W.-M."/>
        </authorList>
    </citation>
    <scope>NUCLEOTIDE SEQUENCE [LARGE SCALE GENOMIC DNA]</scope>
    <source>
        <strain evidence="6 7">CCP-18</strain>
    </source>
</reference>
<name>A0A437LH11_9BURK</name>